<dbReference type="EMBL" id="JAGFMF010011769">
    <property type="protein sequence ID" value="KAG8513379.1"/>
    <property type="molecule type" value="Genomic_DNA"/>
</dbReference>
<evidence type="ECO:0000313" key="3">
    <source>
        <dbReference type="Proteomes" id="UP000700334"/>
    </source>
</evidence>
<evidence type="ECO:0000256" key="1">
    <source>
        <dbReference type="SAM" id="MobiDB-lite"/>
    </source>
</evidence>
<keyword evidence="3" id="KW-1185">Reference proteome</keyword>
<sequence>AHKQSVRPVVPPLLGTVGLASLLFWADQTISALTPNATLALAWAKGTPARALSGLGMSRYREAPHLCPGRERLAGLPQLHLGSMHPPAANTEYRVSPWGPCAPSSKCLGRAAGQKGRGPPAASRMRSVSESDTSVCSLLPDPGRATPHPVLEETEGRAARTLRPVGAWAWSTLPDRPSSSRLPRLRSVVDLVKPWSEERRHFSLAAPGNCPTALLRPCLLSPHPGTCGPAPSGGKPGGRAEQDGVHHCNHTRGPHKWGASSWGLMVWASCKRLGCAMHTCGSTGVGAAPGVRRQPGLQLRRQGQLDPRGSLQAREACVPPAPQLPRQLQEQRVFLRVL</sequence>
<organism evidence="2 3">
    <name type="scientific">Galemys pyrenaicus</name>
    <name type="common">Iberian desman</name>
    <name type="synonym">Pyrenean desman</name>
    <dbReference type="NCBI Taxonomy" id="202257"/>
    <lineage>
        <taxon>Eukaryota</taxon>
        <taxon>Metazoa</taxon>
        <taxon>Chordata</taxon>
        <taxon>Craniata</taxon>
        <taxon>Vertebrata</taxon>
        <taxon>Euteleostomi</taxon>
        <taxon>Mammalia</taxon>
        <taxon>Eutheria</taxon>
        <taxon>Laurasiatheria</taxon>
        <taxon>Eulipotyphla</taxon>
        <taxon>Talpidae</taxon>
        <taxon>Galemys</taxon>
    </lineage>
</organism>
<dbReference type="Proteomes" id="UP000700334">
    <property type="component" value="Unassembled WGS sequence"/>
</dbReference>
<feature type="region of interest" description="Disordered" evidence="1">
    <location>
        <begin position="228"/>
        <end position="255"/>
    </location>
</feature>
<dbReference type="AlphaFoldDB" id="A0A8J6AKU8"/>
<feature type="compositionally biased region" description="Polar residues" evidence="1">
    <location>
        <begin position="126"/>
        <end position="136"/>
    </location>
</feature>
<name>A0A8J6AKU8_GALPY</name>
<protein>
    <submittedName>
        <fullName evidence="2">Peptidase inhibitor R3HDML</fullName>
    </submittedName>
</protein>
<reference evidence="2" key="1">
    <citation type="journal article" date="2021" name="Evol. Appl.">
        <title>The genome of the Pyrenean desman and the effects of bottlenecks and inbreeding on the genomic landscape of an endangered species.</title>
        <authorList>
            <person name="Escoda L."/>
            <person name="Castresana J."/>
        </authorList>
    </citation>
    <scope>NUCLEOTIDE SEQUENCE</scope>
    <source>
        <strain evidence="2">IBE-C5619</strain>
    </source>
</reference>
<proteinExistence type="predicted"/>
<feature type="region of interest" description="Disordered" evidence="1">
    <location>
        <begin position="109"/>
        <end position="158"/>
    </location>
</feature>
<comment type="caution">
    <text evidence="2">The sequence shown here is derived from an EMBL/GenBank/DDBJ whole genome shotgun (WGS) entry which is preliminary data.</text>
</comment>
<feature type="non-terminal residue" evidence="2">
    <location>
        <position position="338"/>
    </location>
</feature>
<gene>
    <name evidence="2" type="ORF">J0S82_018706</name>
</gene>
<accession>A0A8J6AKU8</accession>
<evidence type="ECO:0000313" key="2">
    <source>
        <dbReference type="EMBL" id="KAG8513379.1"/>
    </source>
</evidence>